<dbReference type="EMBL" id="PJQM01006800">
    <property type="protein sequence ID" value="RCH79079.1"/>
    <property type="molecule type" value="Genomic_DNA"/>
</dbReference>
<reference evidence="2 3" key="1">
    <citation type="journal article" date="2018" name="G3 (Bethesda)">
        <title>Phylogenetic and Phylogenomic Definition of Rhizopus Species.</title>
        <authorList>
            <person name="Gryganskyi A.P."/>
            <person name="Golan J."/>
            <person name="Dolatabadi S."/>
            <person name="Mondo S."/>
            <person name="Robb S."/>
            <person name="Idnurm A."/>
            <person name="Muszewska A."/>
            <person name="Steczkiewicz K."/>
            <person name="Masonjones S."/>
            <person name="Liao H.L."/>
            <person name="Gajdeczka M.T."/>
            <person name="Anike F."/>
            <person name="Vuek A."/>
            <person name="Anishchenko I.M."/>
            <person name="Voigt K."/>
            <person name="de Hoog G.S."/>
            <person name="Smith M.E."/>
            <person name="Heitman J."/>
            <person name="Vilgalys R."/>
            <person name="Stajich J.E."/>
        </authorList>
    </citation>
    <scope>NUCLEOTIDE SEQUENCE [LARGE SCALE GENOMIC DNA]</scope>
    <source>
        <strain evidence="2 3">LSU 92-RS-03</strain>
    </source>
</reference>
<protein>
    <recommendedName>
        <fullName evidence="4">Thioesterase domain-containing protein</fullName>
    </recommendedName>
</protein>
<gene>
    <name evidence="2" type="ORF">CU098_006125</name>
</gene>
<keyword evidence="3" id="KW-1185">Reference proteome</keyword>
<sequence>MSMFKSLIVKVGFDEAFDSTPKKKYTIRISLFNVIQQEHYCCLDDIDYNQHMNNGMYNKILDFNRIELIYSVLPKAILEPDHHIFAHNAGVVTLFKKEIPPFAKYRTEGRFYSWDDKWIILQHRFVLEDDTVACYAFSKIVFKKLSGKTVAPET</sequence>
<proteinExistence type="inferred from homology"/>
<comment type="caution">
    <text evidence="2">The sequence shown here is derived from an EMBL/GenBank/DDBJ whole genome shotgun (WGS) entry which is preliminary data.</text>
</comment>
<name>A0A367IN38_RHIST</name>
<dbReference type="PANTHER" id="PTHR12475:SF4">
    <property type="entry name" value="PROTEIN THEM6"/>
    <property type="match status" value="1"/>
</dbReference>
<dbReference type="InterPro" id="IPR051490">
    <property type="entry name" value="THEM6_lcsJ_thioesterase"/>
</dbReference>
<dbReference type="SUPFAM" id="SSF54637">
    <property type="entry name" value="Thioesterase/thiol ester dehydrase-isomerase"/>
    <property type="match status" value="1"/>
</dbReference>
<dbReference type="Gene3D" id="3.10.129.10">
    <property type="entry name" value="Hotdog Thioesterase"/>
    <property type="match status" value="1"/>
</dbReference>
<evidence type="ECO:0000313" key="2">
    <source>
        <dbReference type="EMBL" id="RCH79079.1"/>
    </source>
</evidence>
<accession>A0A367IN38</accession>
<dbReference type="PANTHER" id="PTHR12475">
    <property type="match status" value="1"/>
</dbReference>
<dbReference type="Pfam" id="PF13279">
    <property type="entry name" value="4HBT_2"/>
    <property type="match status" value="1"/>
</dbReference>
<feature type="non-terminal residue" evidence="2">
    <location>
        <position position="154"/>
    </location>
</feature>
<comment type="similarity">
    <text evidence="1">Belongs to the lcsJ thioesterase family.</text>
</comment>
<evidence type="ECO:0008006" key="4">
    <source>
        <dbReference type="Google" id="ProtNLM"/>
    </source>
</evidence>
<dbReference type="AlphaFoldDB" id="A0A367IN38"/>
<dbReference type="Proteomes" id="UP000253551">
    <property type="component" value="Unassembled WGS sequence"/>
</dbReference>
<dbReference type="CDD" id="cd00586">
    <property type="entry name" value="4HBT"/>
    <property type="match status" value="1"/>
</dbReference>
<organism evidence="2 3">
    <name type="scientific">Rhizopus stolonifer</name>
    <name type="common">Rhizopus nigricans</name>
    <dbReference type="NCBI Taxonomy" id="4846"/>
    <lineage>
        <taxon>Eukaryota</taxon>
        <taxon>Fungi</taxon>
        <taxon>Fungi incertae sedis</taxon>
        <taxon>Mucoromycota</taxon>
        <taxon>Mucoromycotina</taxon>
        <taxon>Mucoromycetes</taxon>
        <taxon>Mucorales</taxon>
        <taxon>Mucorineae</taxon>
        <taxon>Rhizopodaceae</taxon>
        <taxon>Rhizopus</taxon>
    </lineage>
</organism>
<dbReference type="OrthoDB" id="265761at2759"/>
<evidence type="ECO:0000256" key="1">
    <source>
        <dbReference type="ARBA" id="ARBA00038476"/>
    </source>
</evidence>
<dbReference type="InterPro" id="IPR029069">
    <property type="entry name" value="HotDog_dom_sf"/>
</dbReference>
<evidence type="ECO:0000313" key="3">
    <source>
        <dbReference type="Proteomes" id="UP000253551"/>
    </source>
</evidence>